<organism evidence="2 3">
    <name type="scientific">Lithospermum erythrorhizon</name>
    <name type="common">Purple gromwell</name>
    <name type="synonym">Lithospermum officinale var. erythrorhizon</name>
    <dbReference type="NCBI Taxonomy" id="34254"/>
    <lineage>
        <taxon>Eukaryota</taxon>
        <taxon>Viridiplantae</taxon>
        <taxon>Streptophyta</taxon>
        <taxon>Embryophyta</taxon>
        <taxon>Tracheophyta</taxon>
        <taxon>Spermatophyta</taxon>
        <taxon>Magnoliopsida</taxon>
        <taxon>eudicotyledons</taxon>
        <taxon>Gunneridae</taxon>
        <taxon>Pentapetalae</taxon>
        <taxon>asterids</taxon>
        <taxon>lamiids</taxon>
        <taxon>Boraginales</taxon>
        <taxon>Boraginaceae</taxon>
        <taxon>Boraginoideae</taxon>
        <taxon>Lithospermeae</taxon>
        <taxon>Lithospermum</taxon>
    </lineage>
</organism>
<name>A0AAV3P6N5_LITER</name>
<gene>
    <name evidence="2" type="ORF">LIER_07006</name>
</gene>
<protein>
    <recommendedName>
        <fullName evidence="1">Aminotransferase-like plant mobile domain-containing protein</fullName>
    </recommendedName>
</protein>
<dbReference type="PANTHER" id="PTHR36607:SF20">
    <property type="entry name" value="AMINOTRANSFERASE-LIKE PLANT MOBILE DOMAIN-CONTAINING PROTEIN"/>
    <property type="match status" value="1"/>
</dbReference>
<proteinExistence type="predicted"/>
<comment type="caution">
    <text evidence="2">The sequence shown here is derived from an EMBL/GenBank/DDBJ whole genome shotgun (WGS) entry which is preliminary data.</text>
</comment>
<dbReference type="InterPro" id="IPR019557">
    <property type="entry name" value="AminoTfrase-like_pln_mobile"/>
</dbReference>
<dbReference type="PANTHER" id="PTHR36607">
    <property type="entry name" value="1,2-DIHYDROXY-3-KETO-5-METHYLTHIOPENTENE DIOXYGENASE 4"/>
    <property type="match status" value="1"/>
</dbReference>
<dbReference type="Proteomes" id="UP001454036">
    <property type="component" value="Unassembled WGS sequence"/>
</dbReference>
<feature type="domain" description="Aminotransferase-like plant mobile" evidence="1">
    <location>
        <begin position="2"/>
        <end position="147"/>
    </location>
</feature>
<dbReference type="EMBL" id="BAABME010001057">
    <property type="protein sequence ID" value="GAA0147265.1"/>
    <property type="molecule type" value="Genomic_DNA"/>
</dbReference>
<evidence type="ECO:0000313" key="2">
    <source>
        <dbReference type="EMBL" id="GAA0147265.1"/>
    </source>
</evidence>
<evidence type="ECO:0000313" key="3">
    <source>
        <dbReference type="Proteomes" id="UP001454036"/>
    </source>
</evidence>
<evidence type="ECO:0000259" key="1">
    <source>
        <dbReference type="Pfam" id="PF10536"/>
    </source>
</evidence>
<reference evidence="2 3" key="1">
    <citation type="submission" date="2024-01" db="EMBL/GenBank/DDBJ databases">
        <title>The complete chloroplast genome sequence of Lithospermum erythrorhizon: insights into the phylogenetic relationship among Boraginaceae species and the maternal lineages of purple gromwells.</title>
        <authorList>
            <person name="Okada T."/>
            <person name="Watanabe K."/>
        </authorList>
    </citation>
    <scope>NUCLEOTIDE SEQUENCE [LARGE SCALE GENOMIC DNA]</scope>
</reference>
<dbReference type="Pfam" id="PF10536">
    <property type="entry name" value="PMD"/>
    <property type="match status" value="1"/>
</dbReference>
<accession>A0AAV3P6N5</accession>
<dbReference type="AlphaFoldDB" id="A0AAV3P6N5"/>
<sequence>MKAFVECWSPSTNTLLLPHGEVSISLWDLYKLGGLPVANYLMDESSTGPLTATSSRAGSSSLPFYPIGPIHGSRSVRSLRVFKLLRISSSLAEEVYYAVFLSCWLCTFALPLDVSGSIRPSVFKMASCMASGKIVTLPIPVLVSIYTLSRLPSILAILPCSLSSWVDRFLSTHLYVSEEASS</sequence>
<keyword evidence="3" id="KW-1185">Reference proteome</keyword>